<keyword evidence="6" id="KW-1133">Transmembrane helix</keyword>
<evidence type="ECO:0000256" key="1">
    <source>
        <dbReference type="ARBA" id="ARBA00022723"/>
    </source>
</evidence>
<dbReference type="SMART" id="SM00184">
    <property type="entry name" value="RING"/>
    <property type="match status" value="1"/>
</dbReference>
<feature type="transmembrane region" description="Helical" evidence="6">
    <location>
        <begin position="128"/>
        <end position="147"/>
    </location>
</feature>
<evidence type="ECO:0000313" key="9">
    <source>
        <dbReference type="Proteomes" id="UP001189429"/>
    </source>
</evidence>
<keyword evidence="1" id="KW-0479">Metal-binding</keyword>
<feature type="region of interest" description="Disordered" evidence="5">
    <location>
        <begin position="284"/>
        <end position="314"/>
    </location>
</feature>
<dbReference type="PANTHER" id="PTHR22763">
    <property type="entry name" value="RING ZINC FINGER PROTEIN"/>
    <property type="match status" value="1"/>
</dbReference>
<organism evidence="8 9">
    <name type="scientific">Prorocentrum cordatum</name>
    <dbReference type="NCBI Taxonomy" id="2364126"/>
    <lineage>
        <taxon>Eukaryota</taxon>
        <taxon>Sar</taxon>
        <taxon>Alveolata</taxon>
        <taxon>Dinophyceae</taxon>
        <taxon>Prorocentrales</taxon>
        <taxon>Prorocentraceae</taxon>
        <taxon>Prorocentrum</taxon>
    </lineage>
</organism>
<accession>A0ABN9SFL2</accession>
<dbReference type="InterPro" id="IPR013083">
    <property type="entry name" value="Znf_RING/FYVE/PHD"/>
</dbReference>
<dbReference type="Pfam" id="PF13639">
    <property type="entry name" value="zf-RING_2"/>
    <property type="match status" value="1"/>
</dbReference>
<evidence type="ECO:0000256" key="3">
    <source>
        <dbReference type="ARBA" id="ARBA00022833"/>
    </source>
</evidence>
<evidence type="ECO:0000256" key="5">
    <source>
        <dbReference type="SAM" id="MobiDB-lite"/>
    </source>
</evidence>
<dbReference type="InterPro" id="IPR001841">
    <property type="entry name" value="Znf_RING"/>
</dbReference>
<evidence type="ECO:0000256" key="2">
    <source>
        <dbReference type="ARBA" id="ARBA00022771"/>
    </source>
</evidence>
<feature type="transmembrane region" description="Helical" evidence="6">
    <location>
        <begin position="47"/>
        <end position="78"/>
    </location>
</feature>
<dbReference type="PROSITE" id="PS50089">
    <property type="entry name" value="ZF_RING_2"/>
    <property type="match status" value="1"/>
</dbReference>
<dbReference type="Proteomes" id="UP001189429">
    <property type="component" value="Unassembled WGS sequence"/>
</dbReference>
<name>A0ABN9SFL2_9DINO</name>
<feature type="compositionally biased region" description="Gly residues" evidence="5">
    <location>
        <begin position="301"/>
        <end position="314"/>
    </location>
</feature>
<protein>
    <recommendedName>
        <fullName evidence="7">RING-type domain-containing protein</fullName>
    </recommendedName>
</protein>
<feature type="transmembrane region" description="Helical" evidence="6">
    <location>
        <begin position="167"/>
        <end position="190"/>
    </location>
</feature>
<evidence type="ECO:0000256" key="6">
    <source>
        <dbReference type="SAM" id="Phobius"/>
    </source>
</evidence>
<dbReference type="EMBL" id="CAUYUJ010011002">
    <property type="protein sequence ID" value="CAK0830722.1"/>
    <property type="molecule type" value="Genomic_DNA"/>
</dbReference>
<keyword evidence="3" id="KW-0862">Zinc</keyword>
<evidence type="ECO:0000313" key="8">
    <source>
        <dbReference type="EMBL" id="CAK0830722.1"/>
    </source>
</evidence>
<keyword evidence="2 4" id="KW-0863">Zinc-finger</keyword>
<comment type="caution">
    <text evidence="8">The sequence shown here is derived from an EMBL/GenBank/DDBJ whole genome shotgun (WGS) entry which is preliminary data.</text>
</comment>
<reference evidence="8" key="1">
    <citation type="submission" date="2023-10" db="EMBL/GenBank/DDBJ databases">
        <authorList>
            <person name="Chen Y."/>
            <person name="Shah S."/>
            <person name="Dougan E. K."/>
            <person name="Thang M."/>
            <person name="Chan C."/>
        </authorList>
    </citation>
    <scope>NUCLEOTIDE SEQUENCE [LARGE SCALE GENOMIC DNA]</scope>
</reference>
<dbReference type="InterPro" id="IPR050731">
    <property type="entry name" value="HRD1_E3_ubiq-ligases"/>
</dbReference>
<gene>
    <name evidence="8" type="ORF">PCOR1329_LOCUS29285</name>
</gene>
<dbReference type="SUPFAM" id="SSF57850">
    <property type="entry name" value="RING/U-box"/>
    <property type="match status" value="1"/>
</dbReference>
<dbReference type="PANTHER" id="PTHR22763:SF162">
    <property type="entry name" value="TRANSMEMBRANE E3 UBIQUITIN-PROTEIN LIGASE 1"/>
    <property type="match status" value="1"/>
</dbReference>
<keyword evidence="6" id="KW-0472">Membrane</keyword>
<keyword evidence="6" id="KW-0812">Transmembrane</keyword>
<keyword evidence="9" id="KW-1185">Reference proteome</keyword>
<evidence type="ECO:0000259" key="7">
    <source>
        <dbReference type="PROSITE" id="PS50089"/>
    </source>
</evidence>
<feature type="domain" description="RING-type" evidence="7">
    <location>
        <begin position="231"/>
        <end position="274"/>
    </location>
</feature>
<proteinExistence type="predicted"/>
<sequence>MVSETSGLPDLVGRLAGVYSTPANGQRSSLSDHELIHLHRLDVLGSAFPWCFCIFAMVHCLLGFVEMLLLVTMLVGLVQDWYRPCDQPLHAWVIVEITQNAYQALHGCIFSRPRDPGASRGARFYDKVLFLTVVSFSCIWSIIGLCWVFEVDRCGETAPFLFQSVRVYTICSVVLTLCVVINAVGLYTILVRLVEFDFIQVEGAAPPGTLEKLRVVSFDRDEKGLDDHTDCCICMVELAHDGCGEARATPCGHMFHGSCLDSWFKVNRTCPLCRADIVREQEEHAGGGRPASTVGRRAADEGGGAGGRSGAGPG</sequence>
<evidence type="ECO:0000256" key="4">
    <source>
        <dbReference type="PROSITE-ProRule" id="PRU00175"/>
    </source>
</evidence>
<dbReference type="Gene3D" id="3.30.40.10">
    <property type="entry name" value="Zinc/RING finger domain, C3HC4 (zinc finger)"/>
    <property type="match status" value="1"/>
</dbReference>